<dbReference type="InterPro" id="IPR056519">
    <property type="entry name" value="KANSL3_1st"/>
</dbReference>
<protein>
    <recommendedName>
        <fullName evidence="10">KAT8 regulatory NSL complex subunit 3</fullName>
    </recommendedName>
    <alternativeName>
        <fullName evidence="11">NSL complex protein NSL3</fullName>
    </alternativeName>
    <alternativeName>
        <fullName evidence="12">Non-specific lethal 3 homolog</fullName>
    </alternativeName>
</protein>
<dbReference type="SUPFAM" id="SSF53474">
    <property type="entry name" value="alpha/beta-Hydrolases"/>
    <property type="match status" value="1"/>
</dbReference>
<feature type="compositionally biased region" description="Basic and acidic residues" evidence="13">
    <location>
        <begin position="474"/>
        <end position="504"/>
    </location>
</feature>
<dbReference type="GO" id="GO:0006325">
    <property type="term" value="P:chromatin organization"/>
    <property type="evidence" value="ECO:0007669"/>
    <property type="project" value="UniProtKB-KW"/>
</dbReference>
<dbReference type="GO" id="GO:0005739">
    <property type="term" value="C:mitochondrion"/>
    <property type="evidence" value="ECO:0007669"/>
    <property type="project" value="UniProtKB-SubCell"/>
</dbReference>
<evidence type="ECO:0000256" key="3">
    <source>
        <dbReference type="ARBA" id="ARBA00004647"/>
    </source>
</evidence>
<evidence type="ECO:0000256" key="11">
    <source>
        <dbReference type="ARBA" id="ARBA00077273"/>
    </source>
</evidence>
<dbReference type="InterPro" id="IPR046879">
    <property type="entry name" value="KANL3/Tex30_Abhydrolase"/>
</dbReference>
<dbReference type="Proteomes" id="UP000265140">
    <property type="component" value="Chromosome 13"/>
</dbReference>
<dbReference type="Pfam" id="PF23154">
    <property type="entry name" value="KANSL3_1st"/>
    <property type="match status" value="1"/>
</dbReference>
<dbReference type="PANTHER" id="PTHR13136:SF16">
    <property type="entry name" value="KAT8 REGULATORY NSL COMPLEX SUBUNIT 3"/>
    <property type="match status" value="1"/>
</dbReference>
<reference evidence="16" key="3">
    <citation type="submission" date="2025-08" db="UniProtKB">
        <authorList>
            <consortium name="Ensembl"/>
        </authorList>
    </citation>
    <scope>IDENTIFICATION</scope>
</reference>
<keyword evidence="4" id="KW-0963">Cytoplasm</keyword>
<dbReference type="GO" id="GO:0045944">
    <property type="term" value="P:positive regulation of transcription by RNA polymerase II"/>
    <property type="evidence" value="ECO:0007669"/>
    <property type="project" value="TreeGrafter"/>
</dbReference>
<evidence type="ECO:0000256" key="1">
    <source>
        <dbReference type="ARBA" id="ARBA00004123"/>
    </source>
</evidence>
<sequence>MHRGGDRDFQTSARRMSTSLLFQLSVHERDLDLVFLDHSYAKPWNAHPDASSARPTRMLFVTPRRQPDSTSESDLSIDVESVTPTPIPLYDNHKARSVMNECERHVLFARTVADGPPPPDDWEEHINKAGWSVAQNKLFNKVLKPLQAERLARLANENASNEPVLRRIAVDKCARKVRHALASVNWDTRLTQWLHSTLIESLSLAMLAAYLDVLQTLKSKLPSLIDRMLLTSSVKTGAAGAEALSLLLKRPWDPAVGVLSHNKPSKLPGSPLILIAPSGPINPALSTSRRMRFWQSQLSCFGKVIPVNTHVNSGANVGITQCLEHMLGTVRAKVMEVHSHFPHKPIILVGWNVGALIACHVSLMEYLTAVVCLGFPLLTISGPRGDVDDPLLDMKTPVLFVVGQNALQCGTEAMEEFREKLRADNSMVVVGGADDNLRINSTKMKSEGLTQTMVDRCIQDEIADFLSGVLMRAESHNSGEQRDLDTEKKKKPRRELPFDIERARPSSPALRDLSSVCSSPTSSPKPKTSGLSPAQKSSLITATQLLKTHMQRSGTVLTHKQAQAQFAAFMKQNLLVRKNLPPGTPSCVFVPVSSEQTEGMDRDELRAHIKRRQTPSPTPTRPSKRAKIKVTIQHGEPAGGAVGSAAQEGNWLRLTFLCLRSNFDLTGMSSALSMGSSSFHHLQSCMVSGSSSPVQAQAPATAQAPSASSLLQGLSFSLQEIVTRSPSLPTTTCTMGGIQGQVLNSIATGSSTLLRAVPVVSTGGLTKTTAIHQLLTNGGLAKLASNLPNLAHISAQSAGMSRTVKQRRPR</sequence>
<gene>
    <name evidence="16" type="primary">KANSL3</name>
</gene>
<evidence type="ECO:0000256" key="5">
    <source>
        <dbReference type="ARBA" id="ARBA00022701"/>
    </source>
</evidence>
<name>A0A6Q2ZC42_ESOLU</name>
<dbReference type="PANTHER" id="PTHR13136">
    <property type="entry name" value="TESTIS DEVELOPMENT PROTEIN PRTD"/>
    <property type="match status" value="1"/>
</dbReference>
<dbReference type="InterPro" id="IPR029058">
    <property type="entry name" value="AB_hydrolase_fold"/>
</dbReference>
<dbReference type="Pfam" id="PF20408">
    <property type="entry name" value="Abhydrolase_11"/>
    <property type="match status" value="1"/>
</dbReference>
<accession>A0A6Q2ZC42</accession>
<evidence type="ECO:0000256" key="6">
    <source>
        <dbReference type="ARBA" id="ARBA00022853"/>
    </source>
</evidence>
<dbReference type="GO" id="GO:0005634">
    <property type="term" value="C:nucleus"/>
    <property type="evidence" value="ECO:0007669"/>
    <property type="project" value="UniProtKB-SubCell"/>
</dbReference>
<keyword evidence="8" id="KW-0206">Cytoskeleton</keyword>
<dbReference type="GeneTree" id="ENSGT00390000007636"/>
<organism evidence="16 17">
    <name type="scientific">Esox lucius</name>
    <name type="common">Northern pike</name>
    <dbReference type="NCBI Taxonomy" id="8010"/>
    <lineage>
        <taxon>Eukaryota</taxon>
        <taxon>Metazoa</taxon>
        <taxon>Chordata</taxon>
        <taxon>Craniata</taxon>
        <taxon>Vertebrata</taxon>
        <taxon>Euteleostomi</taxon>
        <taxon>Actinopterygii</taxon>
        <taxon>Neopterygii</taxon>
        <taxon>Teleostei</taxon>
        <taxon>Protacanthopterygii</taxon>
        <taxon>Esociformes</taxon>
        <taxon>Esocidae</taxon>
        <taxon>Esox</taxon>
    </lineage>
</organism>
<evidence type="ECO:0000256" key="9">
    <source>
        <dbReference type="ARBA" id="ARBA00023242"/>
    </source>
</evidence>
<dbReference type="FunFam" id="3.40.50.1820:FF:000032">
    <property type="entry name" value="KAT8 regulatory NSL complex subunit 3 isoform X2"/>
    <property type="match status" value="1"/>
</dbReference>
<evidence type="ECO:0000256" key="8">
    <source>
        <dbReference type="ARBA" id="ARBA00023212"/>
    </source>
</evidence>
<feature type="compositionally biased region" description="Low complexity" evidence="13">
    <location>
        <begin position="513"/>
        <end position="533"/>
    </location>
</feature>
<reference evidence="16" key="2">
    <citation type="submission" date="2020-02" db="EMBL/GenBank/DDBJ databases">
        <title>Esox lucius (northern pike) genome, fEsoLuc1, primary haplotype.</title>
        <authorList>
            <person name="Myers G."/>
            <person name="Karagic N."/>
            <person name="Meyer A."/>
            <person name="Pippel M."/>
            <person name="Reichard M."/>
            <person name="Winkler S."/>
            <person name="Tracey A."/>
            <person name="Sims Y."/>
            <person name="Howe K."/>
            <person name="Rhie A."/>
            <person name="Formenti G."/>
            <person name="Durbin R."/>
            <person name="Fedrigo O."/>
            <person name="Jarvis E.D."/>
        </authorList>
    </citation>
    <scope>NUCLEOTIDE SEQUENCE [LARGE SCALE GENOMIC DNA]</scope>
</reference>
<evidence type="ECO:0000259" key="14">
    <source>
        <dbReference type="Pfam" id="PF20408"/>
    </source>
</evidence>
<evidence type="ECO:0000313" key="16">
    <source>
        <dbReference type="Ensembl" id="ENSELUP00000075352.2"/>
    </source>
</evidence>
<reference evidence="16" key="4">
    <citation type="submission" date="2025-09" db="UniProtKB">
        <authorList>
            <consortium name="Ensembl"/>
        </authorList>
    </citation>
    <scope>IDENTIFICATION</scope>
</reference>
<keyword evidence="9" id="KW-0539">Nucleus</keyword>
<dbReference type="GO" id="GO:0000922">
    <property type="term" value="C:spindle pole"/>
    <property type="evidence" value="ECO:0007669"/>
    <property type="project" value="UniProtKB-SubCell"/>
</dbReference>
<dbReference type="Gene3D" id="3.40.50.1820">
    <property type="entry name" value="alpha/beta hydrolase"/>
    <property type="match status" value="1"/>
</dbReference>
<evidence type="ECO:0000259" key="15">
    <source>
        <dbReference type="Pfam" id="PF23154"/>
    </source>
</evidence>
<dbReference type="AlphaFoldDB" id="A0A6Q2ZC42"/>
<keyword evidence="6" id="KW-0156">Chromatin regulator</keyword>
<keyword evidence="5" id="KW-0493">Microtubule</keyword>
<dbReference type="Ensembl" id="ENSELUT00000061197.2">
    <property type="protein sequence ID" value="ENSELUP00000075352.2"/>
    <property type="gene ID" value="ENSELUG00000017603.3"/>
</dbReference>
<evidence type="ECO:0000256" key="12">
    <source>
        <dbReference type="ARBA" id="ARBA00079519"/>
    </source>
</evidence>
<feature type="domain" description="KANL3/Tex30 alpha/beta hydrolase-like" evidence="14">
    <location>
        <begin position="326"/>
        <end position="460"/>
    </location>
</feature>
<evidence type="ECO:0000256" key="10">
    <source>
        <dbReference type="ARBA" id="ARBA00068104"/>
    </source>
</evidence>
<evidence type="ECO:0000256" key="7">
    <source>
        <dbReference type="ARBA" id="ARBA00023128"/>
    </source>
</evidence>
<dbReference type="Bgee" id="ENSELUG00000017603">
    <property type="expression patterns" value="Expressed in bone element and 15 other cell types or tissues"/>
</dbReference>
<proteinExistence type="predicted"/>
<evidence type="ECO:0000256" key="13">
    <source>
        <dbReference type="SAM" id="MobiDB-lite"/>
    </source>
</evidence>
<evidence type="ECO:0000256" key="4">
    <source>
        <dbReference type="ARBA" id="ARBA00022490"/>
    </source>
</evidence>
<dbReference type="GO" id="GO:0044545">
    <property type="term" value="C:NSL complex"/>
    <property type="evidence" value="ECO:0007669"/>
    <property type="project" value="UniProtKB-ARBA"/>
</dbReference>
<evidence type="ECO:0000313" key="17">
    <source>
        <dbReference type="Proteomes" id="UP000265140"/>
    </source>
</evidence>
<evidence type="ECO:0000256" key="2">
    <source>
        <dbReference type="ARBA" id="ARBA00004173"/>
    </source>
</evidence>
<keyword evidence="7" id="KW-0496">Mitochondrion</keyword>
<keyword evidence="17" id="KW-1185">Reference proteome</keyword>
<feature type="domain" description="KANSL3 helical" evidence="15">
    <location>
        <begin position="123"/>
        <end position="229"/>
    </location>
</feature>
<dbReference type="InterPro" id="IPR026555">
    <property type="entry name" value="NSL3/Tex30"/>
</dbReference>
<comment type="subcellular location">
    <subcellularLocation>
        <location evidence="3">Cytoplasm</location>
        <location evidence="3">Cytoskeleton</location>
        <location evidence="3">Spindle pole</location>
    </subcellularLocation>
    <subcellularLocation>
        <location evidence="2">Mitochondrion</location>
    </subcellularLocation>
    <subcellularLocation>
        <location evidence="1">Nucleus</location>
    </subcellularLocation>
</comment>
<reference evidence="17" key="1">
    <citation type="journal article" date="2014" name="PLoS ONE">
        <title>The genome and linkage map of the northern pike (Esox lucius): conserved synteny revealed between the salmonid sister group and the Neoteleostei.</title>
        <authorList>
            <person name="Rondeau E.B."/>
            <person name="Minkley D.R."/>
            <person name="Leong J.S."/>
            <person name="Messmer A.M."/>
            <person name="Jantzen J.R."/>
            <person name="von Schalburg K.R."/>
            <person name="Lemon C."/>
            <person name="Bird N.H."/>
            <person name="Koop B.F."/>
        </authorList>
    </citation>
    <scope>NUCLEOTIDE SEQUENCE</scope>
</reference>
<feature type="region of interest" description="Disordered" evidence="13">
    <location>
        <begin position="474"/>
        <end position="536"/>
    </location>
</feature>
<dbReference type="GO" id="GO:0005874">
    <property type="term" value="C:microtubule"/>
    <property type="evidence" value="ECO:0007669"/>
    <property type="project" value="UniProtKB-KW"/>
</dbReference>